<evidence type="ECO:0000259" key="1">
    <source>
        <dbReference type="Pfam" id="PF00188"/>
    </source>
</evidence>
<evidence type="ECO:0000313" key="4">
    <source>
        <dbReference type="Proteomes" id="UP000600565"/>
    </source>
</evidence>
<dbReference type="EMBL" id="JACSPW010000015">
    <property type="protein sequence ID" value="MBD8034343.1"/>
    <property type="molecule type" value="Genomic_DNA"/>
</dbReference>
<evidence type="ECO:0000259" key="2">
    <source>
        <dbReference type="Pfam" id="PF14504"/>
    </source>
</evidence>
<sequence length="283" mass="32439">MNPDVLIPLITESTVVTKTTTVKTFASEYDLEWNNPSLNYTNFHLIGIKDSIAVAGYETRIGQAICGISIGDSRQAVKALFGEPITHITKNNRRFRQYYDDKYNVETSGTYLIDRQYVTFFYDVHKNFQVRSIMAIDAETEMSKVGFFAVPSIALRDGFEDLMMDLMNESRVFEGLHPLQYTPEYNVIARSHSMNMATNNYFAHMDMQGLRAGARMKNGGMTFNWWGENLACGQYSAIHAHEALMNSLTHRENILREEFTHAFVGVEFNSQNLPYFTINFYSL</sequence>
<evidence type="ECO:0008006" key="5">
    <source>
        <dbReference type="Google" id="ProtNLM"/>
    </source>
</evidence>
<comment type="caution">
    <text evidence="3">The sequence shown here is derived from an EMBL/GenBank/DDBJ whole genome shotgun (WGS) entry which is preliminary data.</text>
</comment>
<feature type="domain" description="SCP" evidence="1">
    <location>
        <begin position="165"/>
        <end position="279"/>
    </location>
</feature>
<reference evidence="3 4" key="1">
    <citation type="submission" date="2020-08" db="EMBL/GenBank/DDBJ databases">
        <title>A Genomic Blueprint of the Chicken Gut Microbiome.</title>
        <authorList>
            <person name="Gilroy R."/>
            <person name="Ravi A."/>
            <person name="Getino M."/>
            <person name="Pursley I."/>
            <person name="Horton D.L."/>
            <person name="Alikhan N.-F."/>
            <person name="Baker D."/>
            <person name="Gharbi K."/>
            <person name="Hall N."/>
            <person name="Watson M."/>
            <person name="Adriaenssens E.M."/>
            <person name="Foster-Nyarko E."/>
            <person name="Jarju S."/>
            <person name="Secka A."/>
            <person name="Antonio M."/>
            <person name="Oren A."/>
            <person name="Chaudhuri R."/>
            <person name="La Ragione R.M."/>
            <person name="Hildebrand F."/>
            <person name="Pallen M.J."/>
        </authorList>
    </citation>
    <scope>NUCLEOTIDE SEQUENCE [LARGE SCALE GENOMIC DNA]</scope>
    <source>
        <strain evidence="3 4">Sa1YVA6</strain>
    </source>
</reference>
<dbReference type="InterPro" id="IPR035940">
    <property type="entry name" value="CAP_sf"/>
</dbReference>
<evidence type="ECO:0000313" key="3">
    <source>
        <dbReference type="EMBL" id="MBD8034343.1"/>
    </source>
</evidence>
<dbReference type="PANTHER" id="PTHR31157">
    <property type="entry name" value="SCP DOMAIN-CONTAINING PROTEIN"/>
    <property type="match status" value="1"/>
</dbReference>
<accession>A0ABR8XQX8</accession>
<dbReference type="CDD" id="cd05379">
    <property type="entry name" value="CAP_bacterial"/>
    <property type="match status" value="1"/>
</dbReference>
<dbReference type="RefSeq" id="WP_191704844.1">
    <property type="nucleotide sequence ID" value="NZ_JACSPW010000015.1"/>
</dbReference>
<dbReference type="Pfam" id="PF00188">
    <property type="entry name" value="CAP"/>
    <property type="match status" value="1"/>
</dbReference>
<dbReference type="InterPro" id="IPR029410">
    <property type="entry name" value="CAP_assoc"/>
</dbReference>
<protein>
    <recommendedName>
        <fullName evidence="5">CAP domain-containing protein</fullName>
    </recommendedName>
</protein>
<dbReference type="Pfam" id="PF14504">
    <property type="entry name" value="CAP_assoc_N"/>
    <property type="match status" value="1"/>
</dbReference>
<organism evidence="3 4">
    <name type="scientific">Solibacillus merdavium</name>
    <dbReference type="NCBI Taxonomy" id="2762218"/>
    <lineage>
        <taxon>Bacteria</taxon>
        <taxon>Bacillati</taxon>
        <taxon>Bacillota</taxon>
        <taxon>Bacilli</taxon>
        <taxon>Bacillales</taxon>
        <taxon>Caryophanaceae</taxon>
        <taxon>Solibacillus</taxon>
    </lineage>
</organism>
<proteinExistence type="predicted"/>
<keyword evidence="4" id="KW-1185">Reference proteome</keyword>
<dbReference type="Proteomes" id="UP000600565">
    <property type="component" value="Unassembled WGS sequence"/>
</dbReference>
<dbReference type="InterPro" id="IPR014044">
    <property type="entry name" value="CAP_dom"/>
</dbReference>
<name>A0ABR8XQX8_9BACL</name>
<dbReference type="Gene3D" id="3.40.33.10">
    <property type="entry name" value="CAP"/>
    <property type="match status" value="1"/>
</dbReference>
<dbReference type="PANTHER" id="PTHR31157:SF1">
    <property type="entry name" value="SCP DOMAIN-CONTAINING PROTEIN"/>
    <property type="match status" value="1"/>
</dbReference>
<gene>
    <name evidence="3" type="ORF">H9632_14825</name>
</gene>
<feature type="domain" description="CAP-associated" evidence="2">
    <location>
        <begin position="24"/>
        <end position="144"/>
    </location>
</feature>
<dbReference type="SUPFAM" id="SSF55797">
    <property type="entry name" value="PR-1-like"/>
    <property type="match status" value="1"/>
</dbReference>